<comment type="caution">
    <text evidence="2">The sequence shown here is derived from an EMBL/GenBank/DDBJ whole genome shotgun (WGS) entry which is preliminary data.</text>
</comment>
<protein>
    <submittedName>
        <fullName evidence="2">Uncharacterized protein</fullName>
    </submittedName>
</protein>
<reference evidence="2" key="1">
    <citation type="journal article" date="2023" name="Genome Biol. Evol.">
        <title>First Whole Genome Sequence and Flow Cytometry Genome Size Data for the Lichen-Forming Fungus Ramalina farinacea (Ascomycota).</title>
        <authorList>
            <person name="Llewellyn T."/>
            <person name="Mian S."/>
            <person name="Hill R."/>
            <person name="Leitch I.J."/>
            <person name="Gaya E."/>
        </authorList>
    </citation>
    <scope>NUCLEOTIDE SEQUENCE</scope>
    <source>
        <strain evidence="2">LIQ254RAFAR</strain>
    </source>
</reference>
<dbReference type="AlphaFoldDB" id="A0AA43QUL3"/>
<dbReference type="EMBL" id="JAPUFD010000021">
    <property type="protein sequence ID" value="MDI1492747.1"/>
    <property type="molecule type" value="Genomic_DNA"/>
</dbReference>
<feature type="compositionally biased region" description="Basic and acidic residues" evidence="1">
    <location>
        <begin position="102"/>
        <end position="119"/>
    </location>
</feature>
<sequence>MSGNEEEYKEWQDRYQSINNEFDEGWDDQTKRDHFENMRDANEQELEGRLEARDEWGDEGNDGHDQRIRNVQDQDLLLNNAIAYHEGTYEYQTEGMQDMDEELRRELEEENDRRWAPKEDEGEEQEQEQEEEEEDSDMDLCGSDSD</sequence>
<feature type="region of interest" description="Disordered" evidence="1">
    <location>
        <begin position="1"/>
        <end position="71"/>
    </location>
</feature>
<gene>
    <name evidence="2" type="ORF">OHK93_004529</name>
</gene>
<dbReference type="Proteomes" id="UP001161017">
    <property type="component" value="Unassembled WGS sequence"/>
</dbReference>
<keyword evidence="3" id="KW-1185">Reference proteome</keyword>
<accession>A0AA43QUL3</accession>
<evidence type="ECO:0000313" key="2">
    <source>
        <dbReference type="EMBL" id="MDI1492747.1"/>
    </source>
</evidence>
<evidence type="ECO:0000256" key="1">
    <source>
        <dbReference type="SAM" id="MobiDB-lite"/>
    </source>
</evidence>
<feature type="compositionally biased region" description="Acidic residues" evidence="1">
    <location>
        <begin position="120"/>
        <end position="138"/>
    </location>
</feature>
<feature type="compositionally biased region" description="Basic and acidic residues" evidence="1">
    <location>
        <begin position="28"/>
        <end position="71"/>
    </location>
</feature>
<proteinExistence type="predicted"/>
<evidence type="ECO:0000313" key="3">
    <source>
        <dbReference type="Proteomes" id="UP001161017"/>
    </source>
</evidence>
<name>A0AA43QUL3_9LECA</name>
<feature type="region of interest" description="Disordered" evidence="1">
    <location>
        <begin position="89"/>
        <end position="146"/>
    </location>
</feature>
<organism evidence="2 3">
    <name type="scientific">Ramalina farinacea</name>
    <dbReference type="NCBI Taxonomy" id="258253"/>
    <lineage>
        <taxon>Eukaryota</taxon>
        <taxon>Fungi</taxon>
        <taxon>Dikarya</taxon>
        <taxon>Ascomycota</taxon>
        <taxon>Pezizomycotina</taxon>
        <taxon>Lecanoromycetes</taxon>
        <taxon>OSLEUM clade</taxon>
        <taxon>Lecanoromycetidae</taxon>
        <taxon>Lecanorales</taxon>
        <taxon>Lecanorineae</taxon>
        <taxon>Ramalinaceae</taxon>
        <taxon>Ramalina</taxon>
    </lineage>
</organism>